<protein>
    <submittedName>
        <fullName evidence="1">Uncharacterized protein</fullName>
    </submittedName>
</protein>
<organism evidence="1 2">
    <name type="scientific">Trichothecium roseum</name>
    <dbReference type="NCBI Taxonomy" id="47278"/>
    <lineage>
        <taxon>Eukaryota</taxon>
        <taxon>Fungi</taxon>
        <taxon>Dikarya</taxon>
        <taxon>Ascomycota</taxon>
        <taxon>Pezizomycotina</taxon>
        <taxon>Sordariomycetes</taxon>
        <taxon>Hypocreomycetidae</taxon>
        <taxon>Hypocreales</taxon>
        <taxon>Hypocreales incertae sedis</taxon>
        <taxon>Trichothecium</taxon>
    </lineage>
</organism>
<dbReference type="EMBL" id="CM047940">
    <property type="protein sequence ID" value="KAI9903992.1"/>
    <property type="molecule type" value="Genomic_DNA"/>
</dbReference>
<proteinExistence type="predicted"/>
<evidence type="ECO:0000313" key="2">
    <source>
        <dbReference type="Proteomes" id="UP001163324"/>
    </source>
</evidence>
<keyword evidence="2" id="KW-1185">Reference proteome</keyword>
<reference evidence="1" key="1">
    <citation type="submission" date="2022-10" db="EMBL/GenBank/DDBJ databases">
        <title>Complete Genome of Trichothecium roseum strain YXFP-22015, a Plant Pathogen Isolated from Citrus.</title>
        <authorList>
            <person name="Wang Y."/>
            <person name="Zhu L."/>
        </authorList>
    </citation>
    <scope>NUCLEOTIDE SEQUENCE</scope>
    <source>
        <strain evidence="1">YXFP-22015</strain>
    </source>
</reference>
<name>A0ACC0VC84_9HYPO</name>
<sequence length="495" mass="55807">MINLTVWHFAKNAFLLWLSLFLLPASTAFVVLVDLRSKLFRHGAVPSPTTHGRKTVLVTGVNMAKGLALARMFHLRGHRVIGADHHALSLGLASRSIHKFYRLPNVSEAPPIEEQDPYIDRLVSIVKAENVDLWISVSGVDAAVRDARAAEAVEIYTHAKAVQFKEADVRSLDSKDWFIKHVEELGLLIPETRSMDDKAELTKFLSDRSGLSAQPNKKLFIIKPSGVDDIHRFDMPLLPLATEEQTLAAIESLPLAKGSFVVQEFIHGHEFCTHALIVRGRVRAFVACPSSAVLMHYAALPMNSDLGREMLTFTEKVAAAGGHHFTGHLSFDFLVKANLPWEDFKEDKEVKLYPIECNPRVHTAVVLFNDTPKLVDEYLSALRADSYSEVTGEELPLSPKTPHIYYWSGQDLVENGIYPLVQILTGNMTVNDCWTRLKTFSSHVMESKDGTFETWDPWPWWWLYHVYWPAQFASYLFAGRWSQVNVSTGKAFRAN</sequence>
<comment type="caution">
    <text evidence="1">The sequence shown here is derived from an EMBL/GenBank/DDBJ whole genome shotgun (WGS) entry which is preliminary data.</text>
</comment>
<evidence type="ECO:0000313" key="1">
    <source>
        <dbReference type="EMBL" id="KAI9903992.1"/>
    </source>
</evidence>
<dbReference type="Proteomes" id="UP001163324">
    <property type="component" value="Chromosome 1"/>
</dbReference>
<accession>A0ACC0VC84</accession>
<gene>
    <name evidence="1" type="ORF">N3K66_000521</name>
</gene>